<dbReference type="PANTHER" id="PTHR47893:SF1">
    <property type="entry name" value="REGULATORY PROTEIN PCHR"/>
    <property type="match status" value="1"/>
</dbReference>
<dbReference type="PANTHER" id="PTHR47893">
    <property type="entry name" value="REGULATORY PROTEIN PCHR"/>
    <property type="match status" value="1"/>
</dbReference>
<dbReference type="InterPro" id="IPR053142">
    <property type="entry name" value="PchR_regulatory_protein"/>
</dbReference>
<dbReference type="InterPro" id="IPR018060">
    <property type="entry name" value="HTH_AraC"/>
</dbReference>
<dbReference type="SUPFAM" id="SSF46689">
    <property type="entry name" value="Homeodomain-like"/>
    <property type="match status" value="1"/>
</dbReference>
<feature type="domain" description="HTH araC/xylS-type" evidence="3">
    <location>
        <begin position="229"/>
        <end position="328"/>
    </location>
</feature>
<dbReference type="Gene3D" id="1.10.10.60">
    <property type="entry name" value="Homeodomain-like"/>
    <property type="match status" value="1"/>
</dbReference>
<reference evidence="4 5" key="1">
    <citation type="submission" date="2013-08" db="EMBL/GenBank/DDBJ databases">
        <title>draft genome of Halomonas huanghegensis, strain BJGMM-B45T.</title>
        <authorList>
            <person name="Miao C."/>
            <person name="Wan Y."/>
            <person name="Jin W."/>
        </authorList>
    </citation>
    <scope>NUCLEOTIDE SEQUENCE [LARGE SCALE GENOMIC DNA]</scope>
    <source>
        <strain evidence="4 5">BJGMM-B45</strain>
    </source>
</reference>
<dbReference type="STRING" id="1178482.AR456_01580"/>
<evidence type="ECO:0000259" key="3">
    <source>
        <dbReference type="PROSITE" id="PS01124"/>
    </source>
</evidence>
<evidence type="ECO:0000313" key="5">
    <source>
        <dbReference type="Proteomes" id="UP000019113"/>
    </source>
</evidence>
<dbReference type="GO" id="GO:0043565">
    <property type="term" value="F:sequence-specific DNA binding"/>
    <property type="evidence" value="ECO:0007669"/>
    <property type="project" value="InterPro"/>
</dbReference>
<evidence type="ECO:0000256" key="1">
    <source>
        <dbReference type="ARBA" id="ARBA00023015"/>
    </source>
</evidence>
<comment type="caution">
    <text evidence="4">The sequence shown here is derived from an EMBL/GenBank/DDBJ whole genome shotgun (WGS) entry which is preliminary data.</text>
</comment>
<protein>
    <recommendedName>
        <fullName evidence="3">HTH araC/xylS-type domain-containing protein</fullName>
    </recommendedName>
</protein>
<dbReference type="PROSITE" id="PS01124">
    <property type="entry name" value="HTH_ARAC_FAMILY_2"/>
    <property type="match status" value="1"/>
</dbReference>
<evidence type="ECO:0000313" key="4">
    <source>
        <dbReference type="EMBL" id="ERL49559.1"/>
    </source>
</evidence>
<dbReference type="AlphaFoldDB" id="W1N245"/>
<sequence length="332" mass="37041">MGVFNQTPLVGPNDIRSLARVLTLDHRMRTADRPLDQPPLLGDMYQHEVQPGLFLRINRIRDRVGLHSEAVVSPGLKVAVVWKGEARISFGSQPLVLGRNHRFPAMVAALDQPITFQRHGIKGGIEHSVILTATPAWLQRRFDHGSATRLLNRTAGTELSSQSSFPFQIEQWQPSPDLAHKLETLDISSTASPVRLLKLEAIALDLIRESLIALDSPIAHSESSRHDWQYLLECLINSGEAGRLSQPQLAQRLGMSLRQLQRRYRQQFQVPLGEHLRRRKLQCAYDALSHDSTSVENAAAIAGYSSATNFATAFKKVYGITPSTCRRAKGKL</sequence>
<dbReference type="eggNOG" id="COG2169">
    <property type="taxonomic scope" value="Bacteria"/>
</dbReference>
<keyword evidence="5" id="KW-1185">Reference proteome</keyword>
<accession>W1N245</accession>
<dbReference type="Proteomes" id="UP000019113">
    <property type="component" value="Unassembled WGS sequence"/>
</dbReference>
<dbReference type="KEGG" id="hhu:AR456_01580"/>
<dbReference type="RefSeq" id="WP_021819584.1">
    <property type="nucleotide sequence ID" value="NZ_AVBC01000039.1"/>
</dbReference>
<dbReference type="SMART" id="SM00342">
    <property type="entry name" value="HTH_ARAC"/>
    <property type="match status" value="1"/>
</dbReference>
<dbReference type="Pfam" id="PF12833">
    <property type="entry name" value="HTH_18"/>
    <property type="match status" value="1"/>
</dbReference>
<keyword evidence="2" id="KW-0804">Transcription</keyword>
<keyword evidence="1" id="KW-0805">Transcription regulation</keyword>
<gene>
    <name evidence="4" type="ORF">BJB45_00020</name>
</gene>
<dbReference type="EMBL" id="AVBC01000039">
    <property type="protein sequence ID" value="ERL49559.1"/>
    <property type="molecule type" value="Genomic_DNA"/>
</dbReference>
<evidence type="ECO:0000256" key="2">
    <source>
        <dbReference type="ARBA" id="ARBA00023163"/>
    </source>
</evidence>
<dbReference type="InterPro" id="IPR009057">
    <property type="entry name" value="Homeodomain-like_sf"/>
</dbReference>
<proteinExistence type="predicted"/>
<organism evidence="4 5">
    <name type="scientific">Halomonas huangheensis</name>
    <dbReference type="NCBI Taxonomy" id="1178482"/>
    <lineage>
        <taxon>Bacteria</taxon>
        <taxon>Pseudomonadati</taxon>
        <taxon>Pseudomonadota</taxon>
        <taxon>Gammaproteobacteria</taxon>
        <taxon>Oceanospirillales</taxon>
        <taxon>Halomonadaceae</taxon>
        <taxon>Halomonas</taxon>
    </lineage>
</organism>
<name>W1N245_9GAMM</name>
<dbReference type="GO" id="GO:0003700">
    <property type="term" value="F:DNA-binding transcription factor activity"/>
    <property type="evidence" value="ECO:0007669"/>
    <property type="project" value="InterPro"/>
</dbReference>
<dbReference type="PATRIC" id="fig|1178482.3.peg.2631"/>